<dbReference type="EMBL" id="JAARXI010000003">
    <property type="protein sequence ID" value="MBC2116175.1"/>
    <property type="molecule type" value="Genomic_DNA"/>
</dbReference>
<accession>A0A7X0YKK1</accession>
<dbReference type="RefSeq" id="WP_185417258.1">
    <property type="nucleotide sequence ID" value="NZ_JAARRU010000002.1"/>
</dbReference>
<evidence type="ECO:0000313" key="1">
    <source>
        <dbReference type="EMBL" id="MBC1565166.1"/>
    </source>
</evidence>
<sequence>MNRYDKILIGIYSPELKCFADEGDILFSPQKGDTTKKLFRPREGTSYFVSLTKARKPNAIGIVKKINGGITAEELAKLNCLSLENNNSPEDLERYEQYLKRINTFSENQPVSLYLQDTFGSKEKTLVIRKAIVRGYDELDLDTLFQPHYELSVSDYLI</sequence>
<reference evidence="3 4" key="1">
    <citation type="submission" date="2020-03" db="EMBL/GenBank/DDBJ databases">
        <title>Soil Listeria distribution.</title>
        <authorList>
            <person name="Liao J."/>
            <person name="Wiedmann M."/>
        </authorList>
    </citation>
    <scope>NUCLEOTIDE SEQUENCE [LARGE SCALE GENOMIC DNA]</scope>
    <source>
        <strain evidence="2 3">FSL L7-0360</strain>
        <strain evidence="1 4">FSL L7-1427</strain>
    </source>
</reference>
<evidence type="ECO:0000313" key="3">
    <source>
        <dbReference type="Proteomes" id="UP000529446"/>
    </source>
</evidence>
<proteinExistence type="predicted"/>
<dbReference type="Proteomes" id="UP000586951">
    <property type="component" value="Unassembled WGS sequence"/>
</dbReference>
<name>A0A7X0YKK1_9LIST</name>
<gene>
    <name evidence="1" type="ORF">HB907_07095</name>
    <name evidence="2" type="ORF">HCB06_06025</name>
</gene>
<evidence type="ECO:0000313" key="4">
    <source>
        <dbReference type="Proteomes" id="UP000586951"/>
    </source>
</evidence>
<dbReference type="Proteomes" id="UP000529446">
    <property type="component" value="Unassembled WGS sequence"/>
</dbReference>
<evidence type="ECO:0000313" key="2">
    <source>
        <dbReference type="EMBL" id="MBC2116175.1"/>
    </source>
</evidence>
<protein>
    <submittedName>
        <fullName evidence="2">Uncharacterized protein</fullName>
    </submittedName>
</protein>
<organism evidence="2 3">
    <name type="scientific">Listeria booriae</name>
    <dbReference type="NCBI Taxonomy" id="1552123"/>
    <lineage>
        <taxon>Bacteria</taxon>
        <taxon>Bacillati</taxon>
        <taxon>Bacillota</taxon>
        <taxon>Bacilli</taxon>
        <taxon>Bacillales</taxon>
        <taxon>Listeriaceae</taxon>
        <taxon>Listeria</taxon>
    </lineage>
</organism>
<dbReference type="EMBL" id="JAARRU010000002">
    <property type="protein sequence ID" value="MBC1565166.1"/>
    <property type="molecule type" value="Genomic_DNA"/>
</dbReference>
<comment type="caution">
    <text evidence="2">The sequence shown here is derived from an EMBL/GenBank/DDBJ whole genome shotgun (WGS) entry which is preliminary data.</text>
</comment>
<dbReference type="AlphaFoldDB" id="A0A7X0YKK1"/>